<proteinExistence type="predicted"/>
<dbReference type="AlphaFoldDB" id="A0A6C0LY10"/>
<sequence>MSCDKSTSPINISKQAVTGSCDKKCNLVYDYHESTCNVYRNANYLELDYDASSKAPVSFNKIDHEVYKVKIYSPSLHTFNNEPAPVEIIIQHNGNGSNLLICIPLMVSPITSECSKFMDKLIEGTQRLAPKIGNRATLNVSDYNLNNFVPKLPYFYYESTLPFPPCNSNYNLVVFHTSTFDTIKKVTLDKLKKMIKPHKIKIQSGPDLFLSGLNARMTDKSDIYISCQPVSSTDKKEGFSNYNENYTYNDEPNKIENVLMNNIVPIFIGSAFIFGLLINRNK</sequence>
<reference evidence="2" key="1">
    <citation type="journal article" date="2020" name="Nature">
        <title>Giant virus diversity and host interactions through global metagenomics.</title>
        <authorList>
            <person name="Schulz F."/>
            <person name="Roux S."/>
            <person name="Paez-Espino D."/>
            <person name="Jungbluth S."/>
            <person name="Walsh D.A."/>
            <person name="Denef V.J."/>
            <person name="McMahon K.D."/>
            <person name="Konstantinidis K.T."/>
            <person name="Eloe-Fadrosh E.A."/>
            <person name="Kyrpides N.C."/>
            <person name="Woyke T."/>
        </authorList>
    </citation>
    <scope>NUCLEOTIDE SEQUENCE</scope>
    <source>
        <strain evidence="2">GVMAG-S-1016713-123</strain>
    </source>
</reference>
<protein>
    <submittedName>
        <fullName evidence="2">Uncharacterized protein</fullName>
    </submittedName>
</protein>
<dbReference type="EMBL" id="MN740571">
    <property type="protein sequence ID" value="QHU34474.1"/>
    <property type="molecule type" value="Genomic_DNA"/>
</dbReference>
<keyword evidence="1" id="KW-0472">Membrane</keyword>
<feature type="transmembrane region" description="Helical" evidence="1">
    <location>
        <begin position="258"/>
        <end position="278"/>
    </location>
</feature>
<accession>A0A6C0LY10</accession>
<keyword evidence="1" id="KW-0812">Transmembrane</keyword>
<dbReference type="Gene3D" id="3.10.200.10">
    <property type="entry name" value="Alpha carbonic anhydrase"/>
    <property type="match status" value="1"/>
</dbReference>
<evidence type="ECO:0000256" key="1">
    <source>
        <dbReference type="SAM" id="Phobius"/>
    </source>
</evidence>
<keyword evidence="1" id="KW-1133">Transmembrane helix</keyword>
<dbReference type="InterPro" id="IPR036398">
    <property type="entry name" value="CA_dom_sf"/>
</dbReference>
<dbReference type="SUPFAM" id="SSF51069">
    <property type="entry name" value="Carbonic anhydrase"/>
    <property type="match status" value="1"/>
</dbReference>
<name>A0A6C0LY10_9ZZZZ</name>
<evidence type="ECO:0000313" key="2">
    <source>
        <dbReference type="EMBL" id="QHU34474.1"/>
    </source>
</evidence>
<organism evidence="2">
    <name type="scientific">viral metagenome</name>
    <dbReference type="NCBI Taxonomy" id="1070528"/>
    <lineage>
        <taxon>unclassified sequences</taxon>
        <taxon>metagenomes</taxon>
        <taxon>organismal metagenomes</taxon>
    </lineage>
</organism>